<dbReference type="Gramene" id="OB07G25480.1">
    <property type="protein sequence ID" value="OB07G25480.1"/>
    <property type="gene ID" value="OB07G25480"/>
</dbReference>
<dbReference type="EnsemblPlants" id="OB07G25480.1">
    <property type="protein sequence ID" value="OB07G25480.1"/>
    <property type="gene ID" value="OB07G25480"/>
</dbReference>
<sequence>MNIRIELFLWTKGVSQTPKIPMELIQITAVTSNSRFESFTHKFTSSWALIYFRQMS</sequence>
<reference evidence="1" key="2">
    <citation type="submission" date="2013-04" db="UniProtKB">
        <authorList>
            <consortium name="EnsemblPlants"/>
        </authorList>
    </citation>
    <scope>IDENTIFICATION</scope>
</reference>
<name>J3MMB6_ORYBR</name>
<evidence type="ECO:0000313" key="1">
    <source>
        <dbReference type="EnsemblPlants" id="OB07G25480.1"/>
    </source>
</evidence>
<organism evidence="1">
    <name type="scientific">Oryza brachyantha</name>
    <name type="common">malo sina</name>
    <dbReference type="NCBI Taxonomy" id="4533"/>
    <lineage>
        <taxon>Eukaryota</taxon>
        <taxon>Viridiplantae</taxon>
        <taxon>Streptophyta</taxon>
        <taxon>Embryophyta</taxon>
        <taxon>Tracheophyta</taxon>
        <taxon>Spermatophyta</taxon>
        <taxon>Magnoliopsida</taxon>
        <taxon>Liliopsida</taxon>
        <taxon>Poales</taxon>
        <taxon>Poaceae</taxon>
        <taxon>BOP clade</taxon>
        <taxon>Oryzoideae</taxon>
        <taxon>Oryzeae</taxon>
        <taxon>Oryzinae</taxon>
        <taxon>Oryza</taxon>
    </lineage>
</organism>
<protein>
    <submittedName>
        <fullName evidence="1">Uncharacterized protein</fullName>
    </submittedName>
</protein>
<reference evidence="1" key="1">
    <citation type="journal article" date="2013" name="Nat. Commun.">
        <title>Whole-genome sequencing of Oryza brachyantha reveals mechanisms underlying Oryza genome evolution.</title>
        <authorList>
            <person name="Chen J."/>
            <person name="Huang Q."/>
            <person name="Gao D."/>
            <person name="Wang J."/>
            <person name="Lang Y."/>
            <person name="Liu T."/>
            <person name="Li B."/>
            <person name="Bai Z."/>
            <person name="Luis Goicoechea J."/>
            <person name="Liang C."/>
            <person name="Chen C."/>
            <person name="Zhang W."/>
            <person name="Sun S."/>
            <person name="Liao Y."/>
            <person name="Zhang X."/>
            <person name="Yang L."/>
            <person name="Song C."/>
            <person name="Wang M."/>
            <person name="Shi J."/>
            <person name="Liu G."/>
            <person name="Liu J."/>
            <person name="Zhou H."/>
            <person name="Zhou W."/>
            <person name="Yu Q."/>
            <person name="An N."/>
            <person name="Chen Y."/>
            <person name="Cai Q."/>
            <person name="Wang B."/>
            <person name="Liu B."/>
            <person name="Min J."/>
            <person name="Huang Y."/>
            <person name="Wu H."/>
            <person name="Li Z."/>
            <person name="Zhang Y."/>
            <person name="Yin Y."/>
            <person name="Song W."/>
            <person name="Jiang J."/>
            <person name="Jackson S.A."/>
            <person name="Wing R.A."/>
            <person name="Wang J."/>
            <person name="Chen M."/>
        </authorList>
    </citation>
    <scope>NUCLEOTIDE SEQUENCE [LARGE SCALE GENOMIC DNA]</scope>
    <source>
        <strain evidence="1">cv. IRGC 101232</strain>
    </source>
</reference>
<dbReference type="HOGENOM" id="CLU_3017483_0_0_1"/>
<keyword evidence="2" id="KW-1185">Reference proteome</keyword>
<evidence type="ECO:0000313" key="2">
    <source>
        <dbReference type="Proteomes" id="UP000006038"/>
    </source>
</evidence>
<dbReference type="Proteomes" id="UP000006038">
    <property type="component" value="Chromosome 7"/>
</dbReference>
<accession>J3MMB6</accession>
<dbReference type="AlphaFoldDB" id="J3MMB6"/>
<proteinExistence type="predicted"/>